<proteinExistence type="predicted"/>
<dbReference type="Gene3D" id="3.30.70.1520">
    <property type="entry name" value="Heterotetrameric sarcosine oxidase"/>
    <property type="match status" value="1"/>
</dbReference>
<dbReference type="InterPro" id="IPR027266">
    <property type="entry name" value="TrmE/GcvT-like"/>
</dbReference>
<sequence length="197" mass="20765">MTVETPTRFSPLAAWRDELAQLPAGLRATELPFLTQLTLRVRPGSPAAAAVEATLGITLPGPSGSEMAGDVKALWMGPDEWLLVAPEGQQDDLAGKLRAAIGDEFATVTDVSAQRTTLSLSGDLVRDVLAQGCAIDLDPRVTPVGSCLTTVLAQAPVTLVVREEAASAVWLLVRSSFATYLATWLVDACTEYRGSTA</sequence>
<dbReference type="AlphaFoldDB" id="A0A3S2VIF4"/>
<dbReference type="Gene3D" id="3.30.1360.120">
    <property type="entry name" value="Probable tRNA modification gtpase trme, domain 1"/>
    <property type="match status" value="1"/>
</dbReference>
<dbReference type="InterPro" id="IPR007375">
    <property type="entry name" value="SoxG"/>
</dbReference>
<name>A0A3S2VIF4_9ACTN</name>
<organism evidence="1 2">
    <name type="scientific">Streptomyces antnestii</name>
    <dbReference type="NCBI Taxonomy" id="2494256"/>
    <lineage>
        <taxon>Bacteria</taxon>
        <taxon>Bacillati</taxon>
        <taxon>Actinomycetota</taxon>
        <taxon>Actinomycetes</taxon>
        <taxon>Kitasatosporales</taxon>
        <taxon>Streptomycetaceae</taxon>
        <taxon>Streptomyces</taxon>
    </lineage>
</organism>
<comment type="caution">
    <text evidence="1">The sequence shown here is derived from an EMBL/GenBank/DDBJ whole genome shotgun (WGS) entry which is preliminary data.</text>
</comment>
<keyword evidence="2" id="KW-1185">Reference proteome</keyword>
<protein>
    <submittedName>
        <fullName evidence="1">Sarcosine oxidase subunit gamma</fullName>
    </submittedName>
</protein>
<dbReference type="OrthoDB" id="9814782at2"/>
<accession>A0A3S2VIF4</accession>
<dbReference type="RefSeq" id="WP_127827149.1">
    <property type="nucleotide sequence ID" value="NZ_RZYA01000002.1"/>
</dbReference>
<dbReference type="Pfam" id="PF04268">
    <property type="entry name" value="SoxG"/>
    <property type="match status" value="1"/>
</dbReference>
<gene>
    <name evidence="1" type="ORF">EOT10_06945</name>
</gene>
<evidence type="ECO:0000313" key="2">
    <source>
        <dbReference type="Proteomes" id="UP000283128"/>
    </source>
</evidence>
<reference evidence="1 2" key="1">
    <citation type="submission" date="2019-01" db="EMBL/GenBank/DDBJ databases">
        <title>Genome sequences of Streptomyces and Rhizobium isolates collected from root and soil.</title>
        <authorList>
            <person name="Chhettri S."/>
            <person name="Sevigny J.L."/>
            <person name="Sen A."/>
            <person name="Ennis N."/>
            <person name="Tisa L."/>
        </authorList>
    </citation>
    <scope>NUCLEOTIDE SEQUENCE [LARGE SCALE GENOMIC DNA]</scope>
    <source>
        <strain evidence="1 2">San01</strain>
    </source>
</reference>
<dbReference type="EMBL" id="RZYA01000002">
    <property type="protein sequence ID" value="RVU27994.1"/>
    <property type="molecule type" value="Genomic_DNA"/>
</dbReference>
<evidence type="ECO:0000313" key="1">
    <source>
        <dbReference type="EMBL" id="RVU27994.1"/>
    </source>
</evidence>
<dbReference type="Proteomes" id="UP000283128">
    <property type="component" value="Unassembled WGS sequence"/>
</dbReference>
<dbReference type="SUPFAM" id="SSF103025">
    <property type="entry name" value="Folate-binding domain"/>
    <property type="match status" value="1"/>
</dbReference>